<dbReference type="InterPro" id="IPR002769">
    <property type="entry name" value="eIF6"/>
</dbReference>
<dbReference type="Pfam" id="PF01912">
    <property type="entry name" value="eIF-6"/>
    <property type="match status" value="1"/>
</dbReference>
<dbReference type="HAMAP" id="MF_00032">
    <property type="entry name" value="eIF_6"/>
    <property type="match status" value="1"/>
</dbReference>
<dbReference type="KEGG" id="mema:MMAB1_0376"/>
<dbReference type="SMART" id="SM00654">
    <property type="entry name" value="eIF6"/>
    <property type="match status" value="1"/>
</dbReference>
<dbReference type="GeneID" id="13353798"/>
<dbReference type="AlphaFoldDB" id="A0A0X3BHT0"/>
<proteinExistence type="inferred from homology"/>
<dbReference type="Proteomes" id="UP000069850">
    <property type="component" value="Chromosome 1"/>
</dbReference>
<comment type="similarity">
    <text evidence="3">Belongs to the eIF-6 family.</text>
</comment>
<comment type="function">
    <text evidence="3">Binds to the 50S ribosomal subunit and prevents its association with the 30S ribosomal subunit to form the 70S initiation complex.</text>
</comment>
<dbReference type="OMA" id="WCAFCGM"/>
<dbReference type="GO" id="GO:0042256">
    <property type="term" value="P:cytosolic ribosome assembly"/>
    <property type="evidence" value="ECO:0007669"/>
    <property type="project" value="InterPro"/>
</dbReference>
<dbReference type="Gene3D" id="3.75.10.10">
    <property type="entry name" value="L-arginine/glycine Amidinotransferase, Chain A"/>
    <property type="match status" value="1"/>
</dbReference>
<organism evidence="4 6">
    <name type="scientific">Methanoculleus bourgensis</name>
    <dbReference type="NCBI Taxonomy" id="83986"/>
    <lineage>
        <taxon>Archaea</taxon>
        <taxon>Methanobacteriati</taxon>
        <taxon>Methanobacteriota</taxon>
        <taxon>Stenosarchaea group</taxon>
        <taxon>Methanomicrobia</taxon>
        <taxon>Methanomicrobiales</taxon>
        <taxon>Methanomicrobiaceae</taxon>
        <taxon>Methanoculleus</taxon>
    </lineage>
</organism>
<evidence type="ECO:0000313" key="4">
    <source>
        <dbReference type="EMBL" id="CVK31593.1"/>
    </source>
</evidence>
<protein>
    <recommendedName>
        <fullName evidence="3">Translation initiation factor 6</fullName>
        <shortName evidence="3">aIF-6</shortName>
    </recommendedName>
</protein>
<accession>A0A0X3BHT0</accession>
<dbReference type="EMBL" id="LT158599">
    <property type="protein sequence ID" value="CVK31593.1"/>
    <property type="molecule type" value="Genomic_DNA"/>
</dbReference>
<sequence length="220" mass="22763">MTGTIDLSGDPNIGVYARVFEDVAIVYPGAPREFTDALAEELDVEIVVTSIQGSAIIGSLVAGNSQGLVVSGLAAADEVAALEEYRDVLLFEGSMNAAGNVILANDYVAAVHPDMEIDVAEEIGSFLSVPVVRLSLGGIKTVGMAGYATNRGILVHPRANETEVATLERVVDLPIGLGSVNMGSGLVGTGVLANSKGYIAGSFTSGFELGRIEEVFGFLE</sequence>
<dbReference type="RefSeq" id="WP_014866198.1">
    <property type="nucleotide sequence ID" value="NZ_BSDU01000001.1"/>
</dbReference>
<gene>
    <name evidence="4" type="primary">eif</name>
    <name evidence="3" type="synonym">eif6</name>
    <name evidence="5" type="ORF">HQQ74_01660</name>
    <name evidence="4" type="ORF">MMAB1_0376</name>
</gene>
<dbReference type="SUPFAM" id="SSF55909">
    <property type="entry name" value="Pentein"/>
    <property type="match status" value="1"/>
</dbReference>
<evidence type="ECO:0000256" key="2">
    <source>
        <dbReference type="ARBA" id="ARBA00022917"/>
    </source>
</evidence>
<dbReference type="GO" id="GO:0003743">
    <property type="term" value="F:translation initiation factor activity"/>
    <property type="evidence" value="ECO:0007669"/>
    <property type="project" value="UniProtKB-UniRule"/>
</dbReference>
<evidence type="ECO:0000256" key="1">
    <source>
        <dbReference type="ARBA" id="ARBA00022540"/>
    </source>
</evidence>
<dbReference type="Proteomes" id="UP000737555">
    <property type="component" value="Unassembled WGS sequence"/>
</dbReference>
<name>A0A0X3BHT0_9EURY</name>
<evidence type="ECO:0000313" key="5">
    <source>
        <dbReference type="EMBL" id="NQS77420.1"/>
    </source>
</evidence>
<dbReference type="NCBIfam" id="TIGR00323">
    <property type="entry name" value="eIF-6"/>
    <property type="match status" value="1"/>
</dbReference>
<reference evidence="5" key="2">
    <citation type="submission" date="2020-05" db="EMBL/GenBank/DDBJ databases">
        <title>The first insight into the ecology of ammonia-tolerant syntrophic propionate oxidizing bacteria.</title>
        <authorList>
            <person name="Singh A."/>
            <person name="Schnurer A."/>
            <person name="Westerholm M."/>
        </authorList>
    </citation>
    <scope>NUCLEOTIDE SEQUENCE</scope>
    <source>
        <strain evidence="5">MAG54</strain>
    </source>
</reference>
<dbReference type="OrthoDB" id="33582at2157"/>
<evidence type="ECO:0000313" key="6">
    <source>
        <dbReference type="Proteomes" id="UP000069850"/>
    </source>
</evidence>
<keyword evidence="2 3" id="KW-0648">Protein biosynthesis</keyword>
<dbReference type="PIRSF" id="PIRSF006413">
    <property type="entry name" value="IF-6"/>
    <property type="match status" value="1"/>
</dbReference>
<evidence type="ECO:0000256" key="3">
    <source>
        <dbReference type="HAMAP-Rule" id="MF_00032"/>
    </source>
</evidence>
<reference evidence="4 6" key="1">
    <citation type="submission" date="2016-01" db="EMBL/GenBank/DDBJ databases">
        <authorList>
            <person name="Manzoor S."/>
        </authorList>
    </citation>
    <scope>NUCLEOTIDE SEQUENCE [LARGE SCALE GENOMIC DNA]</scope>
    <source>
        <strain evidence="4">Methanoculleus sp MAB1</strain>
    </source>
</reference>
<dbReference type="PANTHER" id="PTHR10784">
    <property type="entry name" value="TRANSLATION INITIATION FACTOR 6"/>
    <property type="match status" value="1"/>
</dbReference>
<keyword evidence="1 3" id="KW-0396">Initiation factor</keyword>
<dbReference type="GeneID" id="27136462"/>
<dbReference type="GO" id="GO:0043022">
    <property type="term" value="F:ribosome binding"/>
    <property type="evidence" value="ECO:0007669"/>
    <property type="project" value="InterPro"/>
</dbReference>
<dbReference type="NCBIfam" id="NF003132">
    <property type="entry name" value="PRK04046.2-4"/>
    <property type="match status" value="1"/>
</dbReference>
<dbReference type="EMBL" id="JABMJE010000012">
    <property type="protein sequence ID" value="NQS77420.1"/>
    <property type="molecule type" value="Genomic_DNA"/>
</dbReference>